<protein>
    <recommendedName>
        <fullName evidence="3">Lasso RiPP family leader peptide-containing protein</fullName>
    </recommendedName>
</protein>
<proteinExistence type="predicted"/>
<organism evidence="1 2">
    <name type="scientific">Salinibacter ruber</name>
    <dbReference type="NCBI Taxonomy" id="146919"/>
    <lineage>
        <taxon>Bacteria</taxon>
        <taxon>Pseudomonadati</taxon>
        <taxon>Rhodothermota</taxon>
        <taxon>Rhodothermia</taxon>
        <taxon>Rhodothermales</taxon>
        <taxon>Salinibacteraceae</taxon>
        <taxon>Salinibacter</taxon>
    </lineage>
</organism>
<sequence>MSNQKLPYSPPKVAELGDVETMTGYFATDKITDVPEGDSQQPNEGVSA</sequence>
<comment type="caution">
    <text evidence="1">The sequence shown here is derived from an EMBL/GenBank/DDBJ whole genome shotgun (WGS) entry which is preliminary data.</text>
</comment>
<evidence type="ECO:0000313" key="2">
    <source>
        <dbReference type="Proteomes" id="UP001155027"/>
    </source>
</evidence>
<evidence type="ECO:0000313" key="1">
    <source>
        <dbReference type="EMBL" id="MCS3678751.1"/>
    </source>
</evidence>
<dbReference type="AlphaFoldDB" id="A0A9X2THJ8"/>
<evidence type="ECO:0008006" key="3">
    <source>
        <dbReference type="Google" id="ProtNLM"/>
    </source>
</evidence>
<gene>
    <name evidence="1" type="ORF">GGP71_002692</name>
</gene>
<reference evidence="1" key="1">
    <citation type="submission" date="2022-08" db="EMBL/GenBank/DDBJ databases">
        <title>Genomic Encyclopedia of Type Strains, Phase V (KMG-V): Genome sequencing to study the core and pangenomes of soil and plant-associated prokaryotes.</title>
        <authorList>
            <person name="Whitman W."/>
        </authorList>
    </citation>
    <scope>NUCLEOTIDE SEQUENCE</scope>
    <source>
        <strain evidence="1">0</strain>
    </source>
</reference>
<dbReference type="EMBL" id="JANUAU010000009">
    <property type="protein sequence ID" value="MCS3678751.1"/>
    <property type="molecule type" value="Genomic_DNA"/>
</dbReference>
<name>A0A9X2THJ8_9BACT</name>
<dbReference type="RefSeq" id="WP_259080799.1">
    <property type="nucleotide sequence ID" value="NZ_JANUAU010000009.1"/>
</dbReference>
<accession>A0A9X2THJ8</accession>
<dbReference type="Proteomes" id="UP001155027">
    <property type="component" value="Unassembled WGS sequence"/>
</dbReference>